<evidence type="ECO:0000313" key="2">
    <source>
        <dbReference type="EMBL" id="NLW35258.1"/>
    </source>
</evidence>
<reference evidence="2" key="2">
    <citation type="submission" date="2020-01" db="EMBL/GenBank/DDBJ databases">
        <authorList>
            <person name="Campanaro S."/>
        </authorList>
    </citation>
    <scope>NUCLEOTIDE SEQUENCE</scope>
    <source>
        <strain evidence="2">AS06rmzACSIP_7</strain>
    </source>
</reference>
<evidence type="ECO:0000313" key="3">
    <source>
        <dbReference type="Proteomes" id="UP000777265"/>
    </source>
</evidence>
<dbReference type="Proteomes" id="UP000777265">
    <property type="component" value="Unassembled WGS sequence"/>
</dbReference>
<feature type="domain" description="DUF4145" evidence="1">
    <location>
        <begin position="216"/>
        <end position="288"/>
    </location>
</feature>
<accession>A0A971M3U7</accession>
<reference evidence="2" key="1">
    <citation type="journal article" date="2020" name="Biotechnol. Biofuels">
        <title>New insights from the biogas microbiome by comprehensive genome-resolved metagenomics of nearly 1600 species originating from multiple anaerobic digesters.</title>
        <authorList>
            <person name="Campanaro S."/>
            <person name="Treu L."/>
            <person name="Rodriguez-R L.M."/>
            <person name="Kovalovszki A."/>
            <person name="Ziels R.M."/>
            <person name="Maus I."/>
            <person name="Zhu X."/>
            <person name="Kougias P.G."/>
            <person name="Basile A."/>
            <person name="Luo G."/>
            <person name="Schluter A."/>
            <person name="Konstantinidis K.T."/>
            <person name="Angelidaki I."/>
        </authorList>
    </citation>
    <scope>NUCLEOTIDE SEQUENCE</scope>
    <source>
        <strain evidence="2">AS06rmzACSIP_7</strain>
    </source>
</reference>
<dbReference type="Pfam" id="PF13643">
    <property type="entry name" value="DUF4145"/>
    <property type="match status" value="1"/>
</dbReference>
<name>A0A971M3U7_9BACT</name>
<sequence>MRIYIEKFLVLFNRLKSELNNSLKNLKWLPNAKPEIADLCYQLDETYRQLNRFFANQPTKFSVVPPVFQKRWDEYVANYQAVIDEVARPRREKYEEEVVELFRRAAEDAGLKGQSPEDFWQKVADGIPIGVTFNPVEDDAASLLSDLFVAIHDIVASNLLPETFTDKQVGALNYFEKVIGLDFDNINRRWGKAPSLFISEKIQKRNDKLVQMYNEAVKSYIFGLNVSATAMCRALLEHILINYYRIPKDDLVNVVSIAEKKFRRLQSLNLHKLRKDGNDVMHEYETRSRIEDDAVVSYLLTIRALVDFIPEN</sequence>
<dbReference type="EMBL" id="JAAYEE010000117">
    <property type="protein sequence ID" value="NLW35258.1"/>
    <property type="molecule type" value="Genomic_DNA"/>
</dbReference>
<gene>
    <name evidence="2" type="ORF">GXY80_07235</name>
</gene>
<evidence type="ECO:0000259" key="1">
    <source>
        <dbReference type="Pfam" id="PF13643"/>
    </source>
</evidence>
<organism evidence="2 3">
    <name type="scientific">Syntrophorhabdus aromaticivorans</name>
    <dbReference type="NCBI Taxonomy" id="328301"/>
    <lineage>
        <taxon>Bacteria</taxon>
        <taxon>Pseudomonadati</taxon>
        <taxon>Thermodesulfobacteriota</taxon>
        <taxon>Syntrophorhabdia</taxon>
        <taxon>Syntrophorhabdales</taxon>
        <taxon>Syntrophorhabdaceae</taxon>
        <taxon>Syntrophorhabdus</taxon>
    </lineage>
</organism>
<comment type="caution">
    <text evidence="2">The sequence shown here is derived from an EMBL/GenBank/DDBJ whole genome shotgun (WGS) entry which is preliminary data.</text>
</comment>
<dbReference type="AlphaFoldDB" id="A0A971M3U7"/>
<protein>
    <submittedName>
        <fullName evidence="2">DUF4145 domain-containing protein</fullName>
    </submittedName>
</protein>
<dbReference type="InterPro" id="IPR025285">
    <property type="entry name" value="DUF4145"/>
</dbReference>
<proteinExistence type="predicted"/>